<name>A0A8H3HIH9_9AGAM</name>
<dbReference type="Proteomes" id="UP000663853">
    <property type="component" value="Unassembled WGS sequence"/>
</dbReference>
<accession>A0A8H3HIH9</accession>
<dbReference type="AlphaFoldDB" id="A0A8H3HIH9"/>
<sequence>SHPKNAAVCSNDGVGTVMNASWADDVLYISLFLKSPAQAYCYSGGNNSGTKSLNIGVNEFTVPLAAGGVGCTVTRNGVTLINYKPTDFTYTTSPSVCNMNAWTGLLRG</sequence>
<proteinExistence type="predicted"/>
<reference evidence="1" key="1">
    <citation type="submission" date="2021-01" db="EMBL/GenBank/DDBJ databases">
        <authorList>
            <person name="Kaushik A."/>
        </authorList>
    </citation>
    <scope>NUCLEOTIDE SEQUENCE</scope>
    <source>
        <strain evidence="1">AG6-10EEA</strain>
    </source>
</reference>
<evidence type="ECO:0000313" key="1">
    <source>
        <dbReference type="EMBL" id="CAE6511011.1"/>
    </source>
</evidence>
<dbReference type="GO" id="GO:0051118">
    <property type="term" value="F:glucan endo-1,3-alpha-glucosidase activity"/>
    <property type="evidence" value="ECO:0007669"/>
    <property type="project" value="InterPro"/>
</dbReference>
<dbReference type="Pfam" id="PF03659">
    <property type="entry name" value="Glyco_hydro_71"/>
    <property type="match status" value="1"/>
</dbReference>
<gene>
    <name evidence="1" type="ORF">RDB_LOCUS128433</name>
</gene>
<feature type="non-terminal residue" evidence="1">
    <location>
        <position position="1"/>
    </location>
</feature>
<organism evidence="1 2">
    <name type="scientific">Rhizoctonia solani</name>
    <dbReference type="NCBI Taxonomy" id="456999"/>
    <lineage>
        <taxon>Eukaryota</taxon>
        <taxon>Fungi</taxon>
        <taxon>Dikarya</taxon>
        <taxon>Basidiomycota</taxon>
        <taxon>Agaricomycotina</taxon>
        <taxon>Agaricomycetes</taxon>
        <taxon>Cantharellales</taxon>
        <taxon>Ceratobasidiaceae</taxon>
        <taxon>Rhizoctonia</taxon>
    </lineage>
</organism>
<dbReference type="InterPro" id="IPR005197">
    <property type="entry name" value="Glyco_hydro_71"/>
</dbReference>
<evidence type="ECO:0000313" key="2">
    <source>
        <dbReference type="Proteomes" id="UP000663853"/>
    </source>
</evidence>
<protein>
    <submittedName>
        <fullName evidence="1">Uncharacterized protein</fullName>
    </submittedName>
</protein>
<comment type="caution">
    <text evidence="1">The sequence shown here is derived from an EMBL/GenBank/DDBJ whole genome shotgun (WGS) entry which is preliminary data.</text>
</comment>
<dbReference type="EMBL" id="CAJMXA010003683">
    <property type="protein sequence ID" value="CAE6511011.1"/>
    <property type="molecule type" value="Genomic_DNA"/>
</dbReference>